<comment type="caution">
    <text evidence="2">The sequence shown here is derived from an EMBL/GenBank/DDBJ whole genome shotgun (WGS) entry which is preliminary data.</text>
</comment>
<dbReference type="InterPro" id="IPR046863">
    <property type="entry name" value="MbnP-like_dom"/>
</dbReference>
<evidence type="ECO:0000313" key="2">
    <source>
        <dbReference type="EMBL" id="TDU31015.1"/>
    </source>
</evidence>
<evidence type="ECO:0000259" key="1">
    <source>
        <dbReference type="Pfam" id="PF20243"/>
    </source>
</evidence>
<dbReference type="AlphaFoldDB" id="A0A4S3K1Q4"/>
<evidence type="ECO:0000313" key="3">
    <source>
        <dbReference type="Proteomes" id="UP000295341"/>
    </source>
</evidence>
<reference evidence="2 3" key="1">
    <citation type="submission" date="2019-03" db="EMBL/GenBank/DDBJ databases">
        <title>Genomic Encyclopedia of Type Strains, Phase IV (KMG-IV): sequencing the most valuable type-strain genomes for metagenomic binning, comparative biology and taxonomic classification.</title>
        <authorList>
            <person name="Goeker M."/>
        </authorList>
    </citation>
    <scope>NUCLEOTIDE SEQUENCE [LARGE SCALE GENOMIC DNA]</scope>
    <source>
        <strain evidence="2 3">DSM 26377</strain>
    </source>
</reference>
<feature type="domain" description="Copper-binding protein MbnP-like" evidence="1">
    <location>
        <begin position="55"/>
        <end position="249"/>
    </location>
</feature>
<dbReference type="OrthoDB" id="64245at2"/>
<protein>
    <recommendedName>
        <fullName evidence="1">Copper-binding protein MbnP-like domain-containing protein</fullName>
    </recommendedName>
</protein>
<dbReference type="Proteomes" id="UP000295341">
    <property type="component" value="Unassembled WGS sequence"/>
</dbReference>
<dbReference type="RefSeq" id="WP_133879642.1">
    <property type="nucleotide sequence ID" value="NZ_MWIN01000022.1"/>
</dbReference>
<keyword evidence="3" id="KW-1185">Reference proteome</keyword>
<organism evidence="2 3">
    <name type="scientific">Panacagrimonas perspica</name>
    <dbReference type="NCBI Taxonomy" id="381431"/>
    <lineage>
        <taxon>Bacteria</taxon>
        <taxon>Pseudomonadati</taxon>
        <taxon>Pseudomonadota</taxon>
        <taxon>Gammaproteobacteria</taxon>
        <taxon>Nevskiales</taxon>
        <taxon>Nevskiaceae</taxon>
        <taxon>Panacagrimonas</taxon>
    </lineage>
</organism>
<proteinExistence type="predicted"/>
<name>A0A4S3K1Q4_9GAMM</name>
<gene>
    <name evidence="2" type="ORF">DFR24_0373</name>
</gene>
<accession>A0A4S3K1Q4</accession>
<sequence length="277" mass="29066">MPAAAALSNKKEVAFPAASLRGTGLRVLAAALLLASTASCSKPGATESGQPVEIGVRIEHQVNGQPFALGVDYPQPEQAPLRVTRLNYYLGRFRLQHEDGRWFSSAAPDDSPGDYRLIDVAQAPSLQFGAIRVPPGRYKTLEFLVGVDEARNAGGAQTGALDPAGGMFWTWKSGYIFFALEGHSTASGDSDGAITFHIGGDARLARTLVLPLGPDALVVKSGEAPVVQLRADVGRFFEGLPLATTHTVMSPDGADGLADRYAGWFSVGRASTGTGPS</sequence>
<dbReference type="EMBL" id="SOBT01000008">
    <property type="protein sequence ID" value="TDU31015.1"/>
    <property type="molecule type" value="Genomic_DNA"/>
</dbReference>
<dbReference type="Pfam" id="PF20243">
    <property type="entry name" value="MbnP"/>
    <property type="match status" value="1"/>
</dbReference>